<evidence type="ECO:0000256" key="2">
    <source>
        <dbReference type="ARBA" id="ARBA00007855"/>
    </source>
</evidence>
<accession>A0A8C3AKI9</accession>
<keyword evidence="4" id="KW-0539">Nucleus</keyword>
<dbReference type="Ensembl" id="ENSCLMT00005045292.1">
    <property type="protein sequence ID" value="ENSCLMP00005043735.1"/>
    <property type="gene ID" value="ENSCLMG00005020311.1"/>
</dbReference>
<dbReference type="Proteomes" id="UP000694565">
    <property type="component" value="Unplaced"/>
</dbReference>
<dbReference type="InterPro" id="IPR024887">
    <property type="entry name" value="Ashwin"/>
</dbReference>
<reference evidence="6" key="2">
    <citation type="submission" date="2025-09" db="UniProtKB">
        <authorList>
            <consortium name="Ensembl"/>
        </authorList>
    </citation>
    <scope>IDENTIFICATION</scope>
</reference>
<feature type="compositionally biased region" description="Low complexity" evidence="5">
    <location>
        <begin position="154"/>
        <end position="167"/>
    </location>
</feature>
<proteinExistence type="inferred from homology"/>
<name>A0A8C3AKI9_CYCLU</name>
<dbReference type="GeneTree" id="ENSGT00390000007488"/>
<evidence type="ECO:0000313" key="6">
    <source>
        <dbReference type="Ensembl" id="ENSCLMP00005043735.1"/>
    </source>
</evidence>
<dbReference type="PANTHER" id="PTHR28359:SF1">
    <property type="entry name" value="ASHWIN"/>
    <property type="match status" value="1"/>
</dbReference>
<evidence type="ECO:0000313" key="7">
    <source>
        <dbReference type="Proteomes" id="UP000694565"/>
    </source>
</evidence>
<evidence type="ECO:0000256" key="1">
    <source>
        <dbReference type="ARBA" id="ARBA00004123"/>
    </source>
</evidence>
<dbReference type="GO" id="GO:0072669">
    <property type="term" value="C:tRNA-splicing ligase complex"/>
    <property type="evidence" value="ECO:0007669"/>
    <property type="project" value="InterPro"/>
</dbReference>
<dbReference type="GO" id="GO:0048598">
    <property type="term" value="P:embryonic morphogenesis"/>
    <property type="evidence" value="ECO:0007669"/>
    <property type="project" value="InterPro"/>
</dbReference>
<reference evidence="6" key="1">
    <citation type="submission" date="2025-08" db="UniProtKB">
        <authorList>
            <consortium name="Ensembl"/>
        </authorList>
    </citation>
    <scope>IDENTIFICATION</scope>
</reference>
<dbReference type="GO" id="GO:0005634">
    <property type="term" value="C:nucleus"/>
    <property type="evidence" value="ECO:0007669"/>
    <property type="project" value="UniProtKB-SubCell"/>
</dbReference>
<dbReference type="AlphaFoldDB" id="A0A8C3AKI9"/>
<comment type="similarity">
    <text evidence="2">Belongs to the ashwin family.</text>
</comment>
<protein>
    <recommendedName>
        <fullName evidence="3">Ashwin</fullName>
    </recommendedName>
</protein>
<comment type="subcellular location">
    <subcellularLocation>
        <location evidence="1">Nucleus</location>
    </subcellularLocation>
</comment>
<evidence type="ECO:0000256" key="4">
    <source>
        <dbReference type="ARBA" id="ARBA00023242"/>
    </source>
</evidence>
<organism evidence="6 7">
    <name type="scientific">Cyclopterus lumpus</name>
    <name type="common">Lumpsucker</name>
    <dbReference type="NCBI Taxonomy" id="8103"/>
    <lineage>
        <taxon>Eukaryota</taxon>
        <taxon>Metazoa</taxon>
        <taxon>Chordata</taxon>
        <taxon>Craniata</taxon>
        <taxon>Vertebrata</taxon>
        <taxon>Euteleostomi</taxon>
        <taxon>Actinopterygii</taxon>
        <taxon>Neopterygii</taxon>
        <taxon>Teleostei</taxon>
        <taxon>Neoteleostei</taxon>
        <taxon>Acanthomorphata</taxon>
        <taxon>Eupercaria</taxon>
        <taxon>Perciformes</taxon>
        <taxon>Cottioidei</taxon>
        <taxon>Cottales</taxon>
        <taxon>Cyclopteridae</taxon>
        <taxon>Cyclopterus</taxon>
    </lineage>
</organism>
<dbReference type="Pfam" id="PF15323">
    <property type="entry name" value="Ashwin"/>
    <property type="match status" value="1"/>
</dbReference>
<feature type="region of interest" description="Disordered" evidence="5">
    <location>
        <begin position="120"/>
        <end position="197"/>
    </location>
</feature>
<evidence type="ECO:0000256" key="5">
    <source>
        <dbReference type="SAM" id="MobiDB-lite"/>
    </source>
</evidence>
<sequence length="197" mass="21852">MAASTEQGEKPVRISDVDVLLHPELLSHEFMRLILREVKCESRDRLTELYLRHVIPRPQRTLPDSRWGKRMEKIRGRRHTPENKIKNVKTGHLQGHGYELANLLKRPLIVFDGSSSGPLKVKKPEGATLSTGTTDRLKPPPAANLPCKLSGNASSSSSSSSSIICSSDAANLKREAIGSDVTESPEVKKKIHHVTWP</sequence>
<evidence type="ECO:0000256" key="3">
    <source>
        <dbReference type="ARBA" id="ARBA00015134"/>
    </source>
</evidence>
<keyword evidence="7" id="KW-1185">Reference proteome</keyword>
<dbReference type="PANTHER" id="PTHR28359">
    <property type="entry name" value="ASHWIN"/>
    <property type="match status" value="1"/>
</dbReference>